<dbReference type="InterPro" id="IPR035906">
    <property type="entry name" value="MetI-like_sf"/>
</dbReference>
<keyword evidence="6 7" id="KW-0472">Membrane</keyword>
<feature type="transmembrane region" description="Helical" evidence="7">
    <location>
        <begin position="187"/>
        <end position="206"/>
    </location>
</feature>
<proteinExistence type="inferred from homology"/>
<keyword evidence="2 7" id="KW-0813">Transport</keyword>
<dbReference type="PROSITE" id="PS50928">
    <property type="entry name" value="ABC_TM1"/>
    <property type="match status" value="1"/>
</dbReference>
<dbReference type="GO" id="GO:0055085">
    <property type="term" value="P:transmembrane transport"/>
    <property type="evidence" value="ECO:0007669"/>
    <property type="project" value="InterPro"/>
</dbReference>
<evidence type="ECO:0000256" key="3">
    <source>
        <dbReference type="ARBA" id="ARBA00022475"/>
    </source>
</evidence>
<dbReference type="InterPro" id="IPR000515">
    <property type="entry name" value="MetI-like"/>
</dbReference>
<comment type="subcellular location">
    <subcellularLocation>
        <location evidence="1 7">Cell membrane</location>
        <topology evidence="1 7">Multi-pass membrane protein</topology>
    </subcellularLocation>
</comment>
<keyword evidence="4 7" id="KW-0812">Transmembrane</keyword>
<feature type="transmembrane region" description="Helical" evidence="7">
    <location>
        <begin position="92"/>
        <end position="114"/>
    </location>
</feature>
<feature type="domain" description="ABC transmembrane type-1" evidence="8">
    <location>
        <begin position="54"/>
        <end position="238"/>
    </location>
</feature>
<dbReference type="Gene3D" id="1.10.3720.10">
    <property type="entry name" value="MetI-like"/>
    <property type="match status" value="1"/>
</dbReference>
<evidence type="ECO:0000313" key="10">
    <source>
        <dbReference type="Proteomes" id="UP000191905"/>
    </source>
</evidence>
<dbReference type="STRING" id="1873176.BFN67_22330"/>
<gene>
    <name evidence="9" type="ORF">BFN67_22330</name>
</gene>
<feature type="transmembrane region" description="Helical" evidence="7">
    <location>
        <begin position="161"/>
        <end position="181"/>
    </location>
</feature>
<evidence type="ECO:0000256" key="7">
    <source>
        <dbReference type="RuleBase" id="RU363032"/>
    </source>
</evidence>
<protein>
    <recommendedName>
        <fullName evidence="8">ABC transmembrane type-1 domain-containing protein</fullName>
    </recommendedName>
</protein>
<feature type="transmembrane region" description="Helical" evidence="7">
    <location>
        <begin position="120"/>
        <end position="140"/>
    </location>
</feature>
<evidence type="ECO:0000256" key="5">
    <source>
        <dbReference type="ARBA" id="ARBA00022989"/>
    </source>
</evidence>
<keyword evidence="3" id="KW-1003">Cell membrane</keyword>
<dbReference type="Pfam" id="PF00528">
    <property type="entry name" value="BPD_transp_1"/>
    <property type="match status" value="1"/>
</dbReference>
<keyword evidence="10" id="KW-1185">Reference proteome</keyword>
<sequence length="247" mass="25982">MLLGAAGIAGLLAFWTLMAFWLRDGGGVISRLPTPAAVAAELLEYAGADLWRDLAASLEVFLAGWAIGCVGAAVCGIMIGRSRIFAGLFGPVIEALRPVSSIAWVPLAVVWFGFGFTSKIFLVGLAVFLVVVVYAIDGSRRIPGDLERTASMLGMTPMQRFGALVLPGAMTEILIGARVALMSGWGTVIVAELVAADFGLGAHLISVQQSYDVAAVMATMVCFGIAGFIMNAAFTILEARLIPWRAE</sequence>
<feature type="transmembrane region" description="Helical" evidence="7">
    <location>
        <begin position="213"/>
        <end position="237"/>
    </location>
</feature>
<dbReference type="GO" id="GO:0005886">
    <property type="term" value="C:plasma membrane"/>
    <property type="evidence" value="ECO:0007669"/>
    <property type="project" value="UniProtKB-SubCell"/>
</dbReference>
<evidence type="ECO:0000256" key="4">
    <source>
        <dbReference type="ARBA" id="ARBA00022692"/>
    </source>
</evidence>
<dbReference type="EMBL" id="MDET01000035">
    <property type="protein sequence ID" value="OQM74175.1"/>
    <property type="molecule type" value="Genomic_DNA"/>
</dbReference>
<comment type="similarity">
    <text evidence="7">Belongs to the binding-protein-dependent transport system permease family.</text>
</comment>
<organism evidence="9 10">
    <name type="scientific">Manganibacter manganicus</name>
    <dbReference type="NCBI Taxonomy" id="1873176"/>
    <lineage>
        <taxon>Bacteria</taxon>
        <taxon>Pseudomonadati</taxon>
        <taxon>Pseudomonadota</taxon>
        <taxon>Alphaproteobacteria</taxon>
        <taxon>Hyphomicrobiales</taxon>
        <taxon>Phyllobacteriaceae</taxon>
        <taxon>Manganibacter</taxon>
    </lineage>
</organism>
<evidence type="ECO:0000256" key="2">
    <source>
        <dbReference type="ARBA" id="ARBA00022448"/>
    </source>
</evidence>
<evidence type="ECO:0000256" key="6">
    <source>
        <dbReference type="ARBA" id="ARBA00023136"/>
    </source>
</evidence>
<dbReference type="CDD" id="cd06261">
    <property type="entry name" value="TM_PBP2"/>
    <property type="match status" value="1"/>
</dbReference>
<dbReference type="SUPFAM" id="SSF161098">
    <property type="entry name" value="MetI-like"/>
    <property type="match status" value="1"/>
</dbReference>
<evidence type="ECO:0000259" key="8">
    <source>
        <dbReference type="PROSITE" id="PS50928"/>
    </source>
</evidence>
<reference evidence="9 10" key="1">
    <citation type="journal article" date="2016" name="Int. J. Syst. Evol. Microbiol.">
        <title>Pseudaminobacter manganicus sp. nov., isolated from sludge of a manganese mine.</title>
        <authorList>
            <person name="Li J."/>
            <person name="Huang J."/>
            <person name="Liao S."/>
            <person name="Wang G."/>
        </authorList>
    </citation>
    <scope>NUCLEOTIDE SEQUENCE [LARGE SCALE GENOMIC DNA]</scope>
    <source>
        <strain evidence="9 10">JH-7</strain>
    </source>
</reference>
<evidence type="ECO:0000256" key="1">
    <source>
        <dbReference type="ARBA" id="ARBA00004651"/>
    </source>
</evidence>
<accession>A0A1V8RLT9</accession>
<name>A0A1V8RLT9_9HYPH</name>
<comment type="caution">
    <text evidence="9">The sequence shown here is derived from an EMBL/GenBank/DDBJ whole genome shotgun (WGS) entry which is preliminary data.</text>
</comment>
<dbReference type="PANTHER" id="PTHR30151:SF0">
    <property type="entry name" value="ABC TRANSPORTER PERMEASE PROTEIN MJ0413-RELATED"/>
    <property type="match status" value="1"/>
</dbReference>
<dbReference type="AlphaFoldDB" id="A0A1V8RLT9"/>
<keyword evidence="5 7" id="KW-1133">Transmembrane helix</keyword>
<feature type="transmembrane region" description="Helical" evidence="7">
    <location>
        <begin position="60"/>
        <end position="80"/>
    </location>
</feature>
<evidence type="ECO:0000313" key="9">
    <source>
        <dbReference type="EMBL" id="OQM74175.1"/>
    </source>
</evidence>
<dbReference type="PANTHER" id="PTHR30151">
    <property type="entry name" value="ALKANE SULFONATE ABC TRANSPORTER-RELATED, MEMBRANE SUBUNIT"/>
    <property type="match status" value="1"/>
</dbReference>
<dbReference type="Proteomes" id="UP000191905">
    <property type="component" value="Unassembled WGS sequence"/>
</dbReference>